<dbReference type="EMBL" id="ML978078">
    <property type="protein sequence ID" value="KAF2009605.1"/>
    <property type="molecule type" value="Genomic_DNA"/>
</dbReference>
<proteinExistence type="predicted"/>
<protein>
    <recommendedName>
        <fullName evidence="5">Zn(2)-C6 fungal-type domain-containing protein</fullName>
    </recommendedName>
</protein>
<evidence type="ECO:0000256" key="3">
    <source>
        <dbReference type="SAM" id="Coils"/>
    </source>
</evidence>
<feature type="compositionally biased region" description="Low complexity" evidence="4">
    <location>
        <begin position="1"/>
        <end position="16"/>
    </location>
</feature>
<name>A0A6A5X965_9PLEO</name>
<feature type="region of interest" description="Disordered" evidence="4">
    <location>
        <begin position="1"/>
        <end position="31"/>
    </location>
</feature>
<dbReference type="SUPFAM" id="SSF57701">
    <property type="entry name" value="Zn2/Cys6 DNA-binding domain"/>
    <property type="match status" value="1"/>
</dbReference>
<dbReference type="CDD" id="cd00067">
    <property type="entry name" value="GAL4"/>
    <property type="match status" value="1"/>
</dbReference>
<dbReference type="GO" id="GO:0003677">
    <property type="term" value="F:DNA binding"/>
    <property type="evidence" value="ECO:0007669"/>
    <property type="project" value="InterPro"/>
</dbReference>
<dbReference type="PROSITE" id="PS50048">
    <property type="entry name" value="ZN2_CY6_FUNGAL_2"/>
    <property type="match status" value="1"/>
</dbReference>
<keyword evidence="1" id="KW-0479">Metal-binding</keyword>
<dbReference type="AlphaFoldDB" id="A0A6A5X965"/>
<evidence type="ECO:0000256" key="4">
    <source>
        <dbReference type="SAM" id="MobiDB-lite"/>
    </source>
</evidence>
<evidence type="ECO:0000259" key="5">
    <source>
        <dbReference type="PROSITE" id="PS50048"/>
    </source>
</evidence>
<dbReference type="InterPro" id="IPR007219">
    <property type="entry name" value="XnlR_reg_dom"/>
</dbReference>
<dbReference type="Proteomes" id="UP000799778">
    <property type="component" value="Unassembled WGS sequence"/>
</dbReference>
<reference evidence="6" key="1">
    <citation type="journal article" date="2020" name="Stud. Mycol.">
        <title>101 Dothideomycetes genomes: a test case for predicting lifestyles and emergence of pathogens.</title>
        <authorList>
            <person name="Haridas S."/>
            <person name="Albert R."/>
            <person name="Binder M."/>
            <person name="Bloem J."/>
            <person name="Labutti K."/>
            <person name="Salamov A."/>
            <person name="Andreopoulos B."/>
            <person name="Baker S."/>
            <person name="Barry K."/>
            <person name="Bills G."/>
            <person name="Bluhm B."/>
            <person name="Cannon C."/>
            <person name="Castanera R."/>
            <person name="Culley D."/>
            <person name="Daum C."/>
            <person name="Ezra D."/>
            <person name="Gonzalez J."/>
            <person name="Henrissat B."/>
            <person name="Kuo A."/>
            <person name="Liang C."/>
            <person name="Lipzen A."/>
            <person name="Lutzoni F."/>
            <person name="Magnuson J."/>
            <person name="Mondo S."/>
            <person name="Nolan M."/>
            <person name="Ohm R."/>
            <person name="Pangilinan J."/>
            <person name="Park H.-J."/>
            <person name="Ramirez L."/>
            <person name="Alfaro M."/>
            <person name="Sun H."/>
            <person name="Tritt A."/>
            <person name="Yoshinaga Y."/>
            <person name="Zwiers L.-H."/>
            <person name="Turgeon B."/>
            <person name="Goodwin S."/>
            <person name="Spatafora J."/>
            <person name="Crous P."/>
            <person name="Grigoriev I."/>
        </authorList>
    </citation>
    <scope>NUCLEOTIDE SEQUENCE</scope>
    <source>
        <strain evidence="6">CBS 175.79</strain>
    </source>
</reference>
<dbReference type="GO" id="GO:0006351">
    <property type="term" value="P:DNA-templated transcription"/>
    <property type="evidence" value="ECO:0007669"/>
    <property type="project" value="InterPro"/>
</dbReference>
<dbReference type="GO" id="GO:0008270">
    <property type="term" value="F:zinc ion binding"/>
    <property type="evidence" value="ECO:0007669"/>
    <property type="project" value="InterPro"/>
</dbReference>
<dbReference type="RefSeq" id="XP_033377944.1">
    <property type="nucleotide sequence ID" value="XM_033529497.1"/>
</dbReference>
<dbReference type="GeneID" id="54286894"/>
<dbReference type="InterPro" id="IPR036864">
    <property type="entry name" value="Zn2-C6_fun-type_DNA-bd_sf"/>
</dbReference>
<dbReference type="Pfam" id="PF04082">
    <property type="entry name" value="Fungal_trans"/>
    <property type="match status" value="1"/>
</dbReference>
<sequence>MASRSLPPLLPSSGGPRKPPQPPPKRSRVSTACDSCRNRKLKCNGERPQCSQCILVNLNCHYRETETRAAKRKYEQLKAQRSTYEQIYSMLQTEPDKTSDDIYLRIRQGGDAASILNQLQDGDLLLQLSLQPETRYRYTLPFAADLQPLFRDMRTPFHDSTLFRSVTQPPSAETNEQEPPVFMNNADNQECIRNIPYHRALLTDAALDTDSTMISRWTSIGCDRKLLQKLLRTYFQFHFPLYPVFHKGIFLDELFAGGTVFCSSLLVNSILAIACHGIESLKNRSDFWLPQTAGYQFFAEAKRLWELEQEDPKLTTVQAACIMGLCHAENGMDKLAWPYWKRAIAMAKEMRLFSQSSAPPLNRESIVRSITAWALFSHQTIFAFHYFRSPLVHSPPDIPLPSEKQSAGWFGESWLKYSSTKEQVPLHLGSSFIATCELCEILCDIMRVMFQADQPDTFGRIHQKDASDFLQRLRQWEAGLPRYLSAKIVFLPNHLLLHMLYHEIVKATSSLNQISENSINTANLITHGNLTARAAVTHSNLSLTALVHMFYHLHGFESWYTYAFRHISVVGFTALESLHPTTPNPLLPEDKTRAIRATLLLCAKGLHDQGRNIYVSEMAFYLLREAMKEEATQLNFFDLEREQITARKALLKNHARTDLLINVASFDCSNLDKYRAERLIANLSEVESNESD</sequence>
<dbReference type="InterPro" id="IPR001138">
    <property type="entry name" value="Zn2Cys6_DnaBD"/>
</dbReference>
<dbReference type="CDD" id="cd12148">
    <property type="entry name" value="fungal_TF_MHR"/>
    <property type="match status" value="1"/>
</dbReference>
<accession>A0A6A5X965</accession>
<dbReference type="GO" id="GO:0000981">
    <property type="term" value="F:DNA-binding transcription factor activity, RNA polymerase II-specific"/>
    <property type="evidence" value="ECO:0007669"/>
    <property type="project" value="InterPro"/>
</dbReference>
<evidence type="ECO:0000313" key="7">
    <source>
        <dbReference type="Proteomes" id="UP000799778"/>
    </source>
</evidence>
<dbReference type="Pfam" id="PF00172">
    <property type="entry name" value="Zn_clus"/>
    <property type="match status" value="1"/>
</dbReference>
<dbReference type="PANTHER" id="PTHR47256:SF1">
    <property type="entry name" value="ZN(II)2CYS6 TRANSCRIPTION FACTOR (EUROFUNG)"/>
    <property type="match status" value="1"/>
</dbReference>
<organism evidence="6 7">
    <name type="scientific">Aaosphaeria arxii CBS 175.79</name>
    <dbReference type="NCBI Taxonomy" id="1450172"/>
    <lineage>
        <taxon>Eukaryota</taxon>
        <taxon>Fungi</taxon>
        <taxon>Dikarya</taxon>
        <taxon>Ascomycota</taxon>
        <taxon>Pezizomycotina</taxon>
        <taxon>Dothideomycetes</taxon>
        <taxon>Pleosporomycetidae</taxon>
        <taxon>Pleosporales</taxon>
        <taxon>Pleosporales incertae sedis</taxon>
        <taxon>Aaosphaeria</taxon>
    </lineage>
</organism>
<keyword evidence="3" id="KW-0175">Coiled coil</keyword>
<keyword evidence="7" id="KW-1185">Reference proteome</keyword>
<feature type="domain" description="Zn(2)-C6 fungal-type" evidence="5">
    <location>
        <begin position="32"/>
        <end position="62"/>
    </location>
</feature>
<evidence type="ECO:0000256" key="2">
    <source>
        <dbReference type="ARBA" id="ARBA00023242"/>
    </source>
</evidence>
<evidence type="ECO:0000313" key="6">
    <source>
        <dbReference type="EMBL" id="KAF2009605.1"/>
    </source>
</evidence>
<dbReference type="PANTHER" id="PTHR47256">
    <property type="entry name" value="ZN(II)2CYS6 TRANSCRIPTION FACTOR (EUROFUNG)-RELATED"/>
    <property type="match status" value="1"/>
</dbReference>
<dbReference type="InterPro" id="IPR053187">
    <property type="entry name" value="Notoamide_regulator"/>
</dbReference>
<dbReference type="SMART" id="SM00066">
    <property type="entry name" value="GAL4"/>
    <property type="match status" value="1"/>
</dbReference>
<feature type="coiled-coil region" evidence="3">
    <location>
        <begin position="67"/>
        <end position="94"/>
    </location>
</feature>
<dbReference type="PROSITE" id="PS00463">
    <property type="entry name" value="ZN2_CY6_FUNGAL_1"/>
    <property type="match status" value="1"/>
</dbReference>
<dbReference type="Gene3D" id="4.10.240.10">
    <property type="entry name" value="Zn(2)-C6 fungal-type DNA-binding domain"/>
    <property type="match status" value="1"/>
</dbReference>
<gene>
    <name evidence="6" type="ORF">BU24DRAFT_428504</name>
</gene>
<evidence type="ECO:0000256" key="1">
    <source>
        <dbReference type="ARBA" id="ARBA00022723"/>
    </source>
</evidence>
<keyword evidence="2" id="KW-0539">Nucleus</keyword>
<dbReference type="OrthoDB" id="426882at2759"/>